<dbReference type="InterPro" id="IPR001296">
    <property type="entry name" value="Glyco_trans_1"/>
</dbReference>
<dbReference type="EMBL" id="JBHTHY010000004">
    <property type="protein sequence ID" value="MFD0797130.1"/>
    <property type="molecule type" value="Genomic_DNA"/>
</dbReference>
<proteinExistence type="predicted"/>
<evidence type="ECO:0000259" key="1">
    <source>
        <dbReference type="Pfam" id="PF00534"/>
    </source>
</evidence>
<dbReference type="RefSeq" id="WP_379933253.1">
    <property type="nucleotide sequence ID" value="NZ_JBHTHY010000004.1"/>
</dbReference>
<dbReference type="Pfam" id="PF00534">
    <property type="entry name" value="Glycos_transf_1"/>
    <property type="match status" value="1"/>
</dbReference>
<evidence type="ECO:0000313" key="3">
    <source>
        <dbReference type="Proteomes" id="UP001597012"/>
    </source>
</evidence>
<keyword evidence="2" id="KW-0328">Glycosyltransferase</keyword>
<feature type="domain" description="Glycosyl transferase family 1" evidence="1">
    <location>
        <begin position="174"/>
        <end position="328"/>
    </location>
</feature>
<dbReference type="SUPFAM" id="SSF53756">
    <property type="entry name" value="UDP-Glycosyltransferase/glycogen phosphorylase"/>
    <property type="match status" value="1"/>
</dbReference>
<dbReference type="Proteomes" id="UP001597012">
    <property type="component" value="Unassembled WGS sequence"/>
</dbReference>
<sequence>MEAKVLITIPNRKALGGVNYYWDAILPQLKNFDEISCKTIEIGGYGKNVLGPISDVWKFRKEIKAKTKVAVLSPSLGFKSFFRDAIFSKILSTNTIPFIVFFHGWDLDFEKMVTNRYVNFFKSTYGNANKIIVLSPAFEKTLRSWGYKGEIVVETTAVDNDLLKDYSYSQRFRKGDGLRILFLSRLLKEKGVYETIEAFRNICKDYPNVQLTIAGDGEEFNALKKYLKNDKNILITGNVSGQEKIALFAESDMYCLPSYSEGLPTSVLEAMAFGVPVITTKVGGLKSFFKDGEMGYFVATKNALDLEQKFRLLITKPEQANKIGENNHQFAIQNVLAGKVANRIYGHIHDLIS</sequence>
<comment type="caution">
    <text evidence="2">The sequence shown here is derived from an EMBL/GenBank/DDBJ whole genome shotgun (WGS) entry which is preliminary data.</text>
</comment>
<evidence type="ECO:0000313" key="2">
    <source>
        <dbReference type="EMBL" id="MFD0797130.1"/>
    </source>
</evidence>
<dbReference type="Gene3D" id="3.40.50.2000">
    <property type="entry name" value="Glycogen Phosphorylase B"/>
    <property type="match status" value="2"/>
</dbReference>
<dbReference type="PANTHER" id="PTHR45947:SF15">
    <property type="entry name" value="TEICHURONIC ACID BIOSYNTHESIS GLYCOSYLTRANSFERASE TUAC-RELATED"/>
    <property type="match status" value="1"/>
</dbReference>
<protein>
    <submittedName>
        <fullName evidence="2">Glycosyltransferase family 4 protein</fullName>
        <ecNumber evidence="2">2.4.-.-</ecNumber>
    </submittedName>
</protein>
<dbReference type="InterPro" id="IPR050194">
    <property type="entry name" value="Glycosyltransferase_grp1"/>
</dbReference>
<dbReference type="CDD" id="cd03801">
    <property type="entry name" value="GT4_PimA-like"/>
    <property type="match status" value="1"/>
</dbReference>
<gene>
    <name evidence="2" type="ORF">ACFQZJ_06640</name>
</gene>
<keyword evidence="2" id="KW-0808">Transferase</keyword>
<dbReference type="PANTHER" id="PTHR45947">
    <property type="entry name" value="SULFOQUINOVOSYL TRANSFERASE SQD2"/>
    <property type="match status" value="1"/>
</dbReference>
<reference evidence="3" key="1">
    <citation type="journal article" date="2019" name="Int. J. Syst. Evol. Microbiol.">
        <title>The Global Catalogue of Microorganisms (GCM) 10K type strain sequencing project: providing services to taxonomists for standard genome sequencing and annotation.</title>
        <authorList>
            <consortium name="The Broad Institute Genomics Platform"/>
            <consortium name="The Broad Institute Genome Sequencing Center for Infectious Disease"/>
            <person name="Wu L."/>
            <person name="Ma J."/>
        </authorList>
    </citation>
    <scope>NUCLEOTIDE SEQUENCE [LARGE SCALE GENOMIC DNA]</scope>
    <source>
        <strain evidence="3">CCUG 61948</strain>
    </source>
</reference>
<keyword evidence="3" id="KW-1185">Reference proteome</keyword>
<accession>A0ABW3B1W3</accession>
<dbReference type="EC" id="2.4.-.-" evidence="2"/>
<dbReference type="GO" id="GO:0016757">
    <property type="term" value="F:glycosyltransferase activity"/>
    <property type="evidence" value="ECO:0007669"/>
    <property type="project" value="UniProtKB-KW"/>
</dbReference>
<name>A0ABW3B1W3_9FLAO</name>
<organism evidence="2 3">
    <name type="scientific">Maribacter chungangensis</name>
    <dbReference type="NCBI Taxonomy" id="1069117"/>
    <lineage>
        <taxon>Bacteria</taxon>
        <taxon>Pseudomonadati</taxon>
        <taxon>Bacteroidota</taxon>
        <taxon>Flavobacteriia</taxon>
        <taxon>Flavobacteriales</taxon>
        <taxon>Flavobacteriaceae</taxon>
        <taxon>Maribacter</taxon>
    </lineage>
</organism>